<dbReference type="AlphaFoldDB" id="A0A4P2VLA8"/>
<organism evidence="2 3">
    <name type="scientific">Fluviispira sanaruensis</name>
    <dbReference type="NCBI Taxonomy" id="2493639"/>
    <lineage>
        <taxon>Bacteria</taxon>
        <taxon>Pseudomonadati</taxon>
        <taxon>Bdellovibrionota</taxon>
        <taxon>Oligoflexia</taxon>
        <taxon>Silvanigrellales</taxon>
        <taxon>Silvanigrellaceae</taxon>
        <taxon>Fluviispira</taxon>
    </lineage>
</organism>
<keyword evidence="3" id="KW-1185">Reference proteome</keyword>
<dbReference type="Gene3D" id="2.60.120.620">
    <property type="entry name" value="q2cbj1_9rhob like domain"/>
    <property type="match status" value="1"/>
</dbReference>
<accession>A0A4P2VLA8</accession>
<name>A0A4P2VLA8_FLUSA</name>
<dbReference type="OrthoDB" id="549777at2"/>
<sequence>MDKLIIEKTIELKQKSIENLIQKGTLALIVENFYAPELCDSLYNKLRVDKNSEIYTHETIENNKLVLQNYGVNRIGIPFNLTYNTTDEEIINSYYREAQVARERLRKHCYPAFTPIDKLRLNLDEVFVPGATVAHFQNKKMLTGIGRISSESLSYLSELQPHFDALPLKYAAFDKQLAANIYLNTPEEGGELELWNSPDLTPLSQVPKNWRDELPPSIKIKPKKGDLIIFNCRKPHAICAFKGKERITMQVFIGYKDGMPLMLWN</sequence>
<dbReference type="Pfam" id="PF13640">
    <property type="entry name" value="2OG-FeII_Oxy_3"/>
    <property type="match status" value="1"/>
</dbReference>
<dbReference type="KEGG" id="sbf:JCM31447_25910"/>
<evidence type="ECO:0000313" key="3">
    <source>
        <dbReference type="Proteomes" id="UP000291236"/>
    </source>
</evidence>
<protein>
    <recommendedName>
        <fullName evidence="1">Prolyl 4-hydroxylase alpha subunit Fe(2+) 2OG dioxygenase domain-containing protein</fullName>
    </recommendedName>
</protein>
<dbReference type="EMBL" id="AP019368">
    <property type="protein sequence ID" value="BBH54133.1"/>
    <property type="molecule type" value="Genomic_DNA"/>
</dbReference>
<dbReference type="Proteomes" id="UP000291236">
    <property type="component" value="Chromosome"/>
</dbReference>
<reference evidence="2 3" key="1">
    <citation type="submission" date="2018-12" db="EMBL/GenBank/DDBJ databases">
        <title>Rubrispira sanarue gen. nov., sp., nov., a member of the order Silvanigrellales, isolated from a brackish lake in Hamamatsu Japan.</title>
        <authorList>
            <person name="Maejima Y."/>
            <person name="Iino T."/>
            <person name="Muraguchi Y."/>
            <person name="Fukuda K."/>
            <person name="Nojiri H."/>
            <person name="Ohkuma M."/>
            <person name="Moriuchi R."/>
            <person name="Dohra H."/>
            <person name="Kimbara K."/>
            <person name="Shintani M."/>
        </authorList>
    </citation>
    <scope>NUCLEOTIDE SEQUENCE [LARGE SCALE GENOMIC DNA]</scope>
    <source>
        <strain evidence="2 3">RF1110005</strain>
    </source>
</reference>
<proteinExistence type="predicted"/>
<feature type="domain" description="Prolyl 4-hydroxylase alpha subunit Fe(2+) 2OG dioxygenase" evidence="1">
    <location>
        <begin position="158"/>
        <end position="253"/>
    </location>
</feature>
<dbReference type="SUPFAM" id="SSF51197">
    <property type="entry name" value="Clavaminate synthase-like"/>
    <property type="match status" value="1"/>
</dbReference>
<gene>
    <name evidence="2" type="ORF">JCM31447_25910</name>
</gene>
<dbReference type="InterPro" id="IPR044862">
    <property type="entry name" value="Pro_4_hyd_alph_FE2OG_OXY"/>
</dbReference>
<evidence type="ECO:0000259" key="1">
    <source>
        <dbReference type="Pfam" id="PF13640"/>
    </source>
</evidence>
<dbReference type="RefSeq" id="WP_130611306.1">
    <property type="nucleotide sequence ID" value="NZ_AP019368.1"/>
</dbReference>
<evidence type="ECO:0000313" key="2">
    <source>
        <dbReference type="EMBL" id="BBH54133.1"/>
    </source>
</evidence>